<dbReference type="EMBL" id="PFCO01000001">
    <property type="protein sequence ID" value="PIR69861.1"/>
    <property type="molecule type" value="Genomic_DNA"/>
</dbReference>
<comment type="caution">
    <text evidence="2">The sequence shown here is derived from an EMBL/GenBank/DDBJ whole genome shotgun (WGS) entry which is preliminary data.</text>
</comment>
<dbReference type="AlphaFoldDB" id="A0A2H0TE93"/>
<proteinExistence type="predicted"/>
<evidence type="ECO:0000313" key="3">
    <source>
        <dbReference type="Proteomes" id="UP000231503"/>
    </source>
</evidence>
<dbReference type="GO" id="GO:0008233">
    <property type="term" value="F:peptidase activity"/>
    <property type="evidence" value="ECO:0007669"/>
    <property type="project" value="InterPro"/>
</dbReference>
<dbReference type="SUPFAM" id="SSF55166">
    <property type="entry name" value="Hedgehog/DD-peptidase"/>
    <property type="match status" value="1"/>
</dbReference>
<evidence type="ECO:0000313" key="2">
    <source>
        <dbReference type="EMBL" id="PIR69861.1"/>
    </source>
</evidence>
<dbReference type="CDD" id="cd14845">
    <property type="entry name" value="L-Ala-D-Glu_peptidase_like"/>
    <property type="match status" value="1"/>
</dbReference>
<sequence length="145" mass="16479">MNNDTEADISLLKPKVRALAVRLIEECNKQGFSIMVSRGFRSTEQQDKYYAQGRTKPGKIITNARGGFSFHNFGVAFDIRPVLDAENEHKREAFYRKAGEMGMALGLEWGGAWTTFVDPPHFQYTAGYSIEDFRNNAVDWSKFEA</sequence>
<name>A0A2H0TE93_9BACT</name>
<dbReference type="Proteomes" id="UP000231503">
    <property type="component" value="Unassembled WGS sequence"/>
</dbReference>
<reference evidence="3" key="1">
    <citation type="submission" date="2017-09" db="EMBL/GenBank/DDBJ databases">
        <title>Depth-based differentiation of microbial function through sediment-hosted aquifers and enrichment of novel symbionts in the deep terrestrial subsurface.</title>
        <authorList>
            <person name="Probst A.J."/>
            <person name="Ladd B."/>
            <person name="Jarett J.K."/>
            <person name="Geller-Mcgrath D.E."/>
            <person name="Sieber C.M.K."/>
            <person name="Emerson J.B."/>
            <person name="Anantharaman K."/>
            <person name="Thomas B.C."/>
            <person name="Malmstrom R."/>
            <person name="Stieglmeier M."/>
            <person name="Klingl A."/>
            <person name="Woyke T."/>
            <person name="Ryan C.M."/>
            <person name="Banfield J.F."/>
        </authorList>
    </citation>
    <scope>NUCLEOTIDE SEQUENCE [LARGE SCALE GENOMIC DNA]</scope>
</reference>
<accession>A0A2H0TE93</accession>
<dbReference type="Pfam" id="PF13539">
    <property type="entry name" value="Peptidase_M15_4"/>
    <property type="match status" value="1"/>
</dbReference>
<evidence type="ECO:0000259" key="1">
    <source>
        <dbReference type="Pfam" id="PF13539"/>
    </source>
</evidence>
<dbReference type="InterPro" id="IPR009045">
    <property type="entry name" value="Zn_M74/Hedgehog-like"/>
</dbReference>
<gene>
    <name evidence="2" type="ORF">COU47_00270</name>
</gene>
<dbReference type="Gene3D" id="3.30.1380.10">
    <property type="match status" value="1"/>
</dbReference>
<feature type="domain" description="Peptidase M15C" evidence="1">
    <location>
        <begin position="64"/>
        <end position="124"/>
    </location>
</feature>
<organism evidence="2 3">
    <name type="scientific">Candidatus Niyogibacteria bacterium CG10_big_fil_rev_8_21_14_0_10_46_36</name>
    <dbReference type="NCBI Taxonomy" id="1974726"/>
    <lineage>
        <taxon>Bacteria</taxon>
        <taxon>Candidatus Niyogiibacteriota</taxon>
    </lineage>
</organism>
<dbReference type="InterPro" id="IPR039561">
    <property type="entry name" value="Peptidase_M15C"/>
</dbReference>
<protein>
    <submittedName>
        <fullName evidence="2">Peptidase M15</fullName>
    </submittedName>
</protein>